<reference evidence="4" key="3">
    <citation type="submission" date="2025-09" db="UniProtKB">
        <authorList>
            <consortium name="Ensembl"/>
        </authorList>
    </citation>
    <scope>IDENTIFICATION</scope>
</reference>
<keyword evidence="2" id="KW-0812">Transmembrane</keyword>
<accession>I3JLH0</accession>
<dbReference type="HOGENOM" id="CLU_061186_2_0_1"/>
<keyword evidence="1" id="KW-1015">Disulfide bond</keyword>
<dbReference type="eggNOG" id="KOG4297">
    <property type="taxonomic scope" value="Eukaryota"/>
</dbReference>
<evidence type="ECO:0000313" key="4">
    <source>
        <dbReference type="Ensembl" id="ENSONIP00000009714.2"/>
    </source>
</evidence>
<dbReference type="SMART" id="SM00034">
    <property type="entry name" value="CLECT"/>
    <property type="match status" value="2"/>
</dbReference>
<evidence type="ECO:0000259" key="3">
    <source>
        <dbReference type="PROSITE" id="PS50041"/>
    </source>
</evidence>
<dbReference type="InterPro" id="IPR016186">
    <property type="entry name" value="C-type_lectin-like/link_sf"/>
</dbReference>
<dbReference type="InParanoid" id="I3JLH0"/>
<dbReference type="PROSITE" id="PS00615">
    <property type="entry name" value="C_TYPE_LECTIN_1"/>
    <property type="match status" value="1"/>
</dbReference>
<dbReference type="Proteomes" id="UP000005207">
    <property type="component" value="Linkage group LG22"/>
</dbReference>
<dbReference type="PANTHER" id="PTHR45784">
    <property type="entry name" value="C-TYPE LECTIN DOMAIN FAMILY 20 MEMBER A-RELATED"/>
    <property type="match status" value="1"/>
</dbReference>
<feature type="domain" description="C-type lectin" evidence="3">
    <location>
        <begin position="178"/>
        <end position="291"/>
    </location>
</feature>
<dbReference type="AlphaFoldDB" id="I3JLH0"/>
<feature type="transmembrane region" description="Helical" evidence="2">
    <location>
        <begin position="35"/>
        <end position="53"/>
    </location>
</feature>
<dbReference type="Gene3D" id="3.10.100.10">
    <property type="entry name" value="Mannose-Binding Protein A, subunit A"/>
    <property type="match status" value="2"/>
</dbReference>
<keyword evidence="2" id="KW-0472">Membrane</keyword>
<evidence type="ECO:0000256" key="1">
    <source>
        <dbReference type="ARBA" id="ARBA00023157"/>
    </source>
</evidence>
<reference evidence="5" key="1">
    <citation type="submission" date="2012-01" db="EMBL/GenBank/DDBJ databases">
        <title>The Genome Sequence of Oreochromis niloticus (Nile Tilapia).</title>
        <authorList>
            <consortium name="Broad Institute Genome Assembly Team"/>
            <consortium name="Broad Institute Sequencing Platform"/>
            <person name="Di Palma F."/>
            <person name="Johnson J."/>
            <person name="Lander E.S."/>
            <person name="Lindblad-Toh K."/>
        </authorList>
    </citation>
    <scope>NUCLEOTIDE SEQUENCE [LARGE SCALE GENOMIC DNA]</scope>
</reference>
<dbReference type="InterPro" id="IPR016187">
    <property type="entry name" value="CTDL_fold"/>
</dbReference>
<dbReference type="SUPFAM" id="SSF56436">
    <property type="entry name" value="C-type lectin-like"/>
    <property type="match status" value="2"/>
</dbReference>
<sequence length="338" mass="39188">MIRQKPHSFHSDHFTCCQGRRKAECQRMKPRMGEINILVLLLLSAGLSTSFPYSREYHFVNQRMSWTEAQRCCRENFTDLVTIFNSDINELLMTMVQNRNDISVAGAWIGLYDNVYSWKWSMGDKSIYIDGKHEFLTWFKGQPNNLNGNQHCMVIEGTKELNDAPCDTPYPFLCFDANSTTSYVLVKEKQTWPKAQSYCRTHHTDLASIRSNEEKSNIALALTGSGFTQILIGLYRDPWTSWSDNSTSMFTNWGPSQPNNYLLQQSCALINLDLWKWYDGDCNSRFPFYCFKAVTKQMILKVKTQSEANMNSAEIQQQLETHMQTKGLTNFKILWRSV</sequence>
<keyword evidence="2" id="KW-1133">Transmembrane helix</keyword>
<dbReference type="Ensembl" id="ENSONIT00000009720.2">
    <property type="protein sequence ID" value="ENSONIP00000009714.2"/>
    <property type="gene ID" value="ENSONIG00000007707.2"/>
</dbReference>
<proteinExistence type="predicted"/>
<gene>
    <name evidence="4" type="primary">LOC102080073</name>
</gene>
<evidence type="ECO:0000313" key="5">
    <source>
        <dbReference type="Proteomes" id="UP000005207"/>
    </source>
</evidence>
<dbReference type="Pfam" id="PF00059">
    <property type="entry name" value="Lectin_C"/>
    <property type="match status" value="2"/>
</dbReference>
<dbReference type="InterPro" id="IPR018378">
    <property type="entry name" value="C-type_lectin_CS"/>
</dbReference>
<dbReference type="PANTHER" id="PTHR45784:SF5">
    <property type="entry name" value="C-TYPE LECTIN DOMAIN FAMILY 20 MEMBER A-RELATED"/>
    <property type="match status" value="1"/>
</dbReference>
<organism evidence="4 5">
    <name type="scientific">Oreochromis niloticus</name>
    <name type="common">Nile tilapia</name>
    <name type="synonym">Tilapia nilotica</name>
    <dbReference type="NCBI Taxonomy" id="8128"/>
    <lineage>
        <taxon>Eukaryota</taxon>
        <taxon>Metazoa</taxon>
        <taxon>Chordata</taxon>
        <taxon>Craniata</taxon>
        <taxon>Vertebrata</taxon>
        <taxon>Euteleostomi</taxon>
        <taxon>Actinopterygii</taxon>
        <taxon>Neopterygii</taxon>
        <taxon>Teleostei</taxon>
        <taxon>Neoteleostei</taxon>
        <taxon>Acanthomorphata</taxon>
        <taxon>Ovalentaria</taxon>
        <taxon>Cichlomorphae</taxon>
        <taxon>Cichliformes</taxon>
        <taxon>Cichlidae</taxon>
        <taxon>African cichlids</taxon>
        <taxon>Pseudocrenilabrinae</taxon>
        <taxon>Oreochromini</taxon>
        <taxon>Oreochromis</taxon>
    </lineage>
</organism>
<dbReference type="OMA" id="KGWTFFR"/>
<reference evidence="4" key="2">
    <citation type="submission" date="2025-08" db="UniProtKB">
        <authorList>
            <consortium name="Ensembl"/>
        </authorList>
    </citation>
    <scope>IDENTIFICATION</scope>
</reference>
<dbReference type="InterPro" id="IPR001304">
    <property type="entry name" value="C-type_lectin-like"/>
</dbReference>
<feature type="domain" description="C-type lectin" evidence="3">
    <location>
        <begin position="57"/>
        <end position="175"/>
    </location>
</feature>
<dbReference type="GeneTree" id="ENSGT01100000263473"/>
<dbReference type="PROSITE" id="PS50041">
    <property type="entry name" value="C_TYPE_LECTIN_2"/>
    <property type="match status" value="2"/>
</dbReference>
<protein>
    <recommendedName>
        <fullName evidence="3">C-type lectin domain-containing protein</fullName>
    </recommendedName>
</protein>
<name>I3JLH0_ORENI</name>
<keyword evidence="5" id="KW-1185">Reference proteome</keyword>
<evidence type="ECO:0000256" key="2">
    <source>
        <dbReference type="SAM" id="Phobius"/>
    </source>
</evidence>